<evidence type="ECO:0000313" key="8">
    <source>
        <dbReference type="EMBL" id="CAB9496404.1"/>
    </source>
</evidence>
<proteinExistence type="inferred from homology"/>
<evidence type="ECO:0000256" key="4">
    <source>
        <dbReference type="ARBA" id="ARBA00022989"/>
    </source>
</evidence>
<dbReference type="GO" id="GO:0016020">
    <property type="term" value="C:membrane"/>
    <property type="evidence" value="ECO:0007669"/>
    <property type="project" value="UniProtKB-SubCell"/>
</dbReference>
<feature type="transmembrane region" description="Helical" evidence="7">
    <location>
        <begin position="170"/>
        <end position="188"/>
    </location>
</feature>
<feature type="transmembrane region" description="Helical" evidence="7">
    <location>
        <begin position="138"/>
        <end position="158"/>
    </location>
</feature>
<dbReference type="AlphaFoldDB" id="A0A9N8D5D6"/>
<evidence type="ECO:0000256" key="6">
    <source>
        <dbReference type="SAM" id="MobiDB-lite"/>
    </source>
</evidence>
<evidence type="ECO:0000256" key="3">
    <source>
        <dbReference type="ARBA" id="ARBA00022692"/>
    </source>
</evidence>
<organism evidence="8 9">
    <name type="scientific">Seminavis robusta</name>
    <dbReference type="NCBI Taxonomy" id="568900"/>
    <lineage>
        <taxon>Eukaryota</taxon>
        <taxon>Sar</taxon>
        <taxon>Stramenopiles</taxon>
        <taxon>Ochrophyta</taxon>
        <taxon>Bacillariophyta</taxon>
        <taxon>Bacillariophyceae</taxon>
        <taxon>Bacillariophycidae</taxon>
        <taxon>Naviculales</taxon>
        <taxon>Naviculaceae</taxon>
        <taxon>Seminavis</taxon>
    </lineage>
</organism>
<dbReference type="InterPro" id="IPR004710">
    <property type="entry name" value="Bilac:Na_transpt"/>
</dbReference>
<feature type="transmembrane region" description="Helical" evidence="7">
    <location>
        <begin position="38"/>
        <end position="61"/>
    </location>
</feature>
<comment type="caution">
    <text evidence="8">The sequence shown here is derived from an EMBL/GenBank/DDBJ whole genome shotgun (WGS) entry which is preliminary data.</text>
</comment>
<feature type="transmembrane region" description="Helical" evidence="7">
    <location>
        <begin position="232"/>
        <end position="254"/>
    </location>
</feature>
<feature type="transmembrane region" description="Helical" evidence="7">
    <location>
        <begin position="200"/>
        <end position="220"/>
    </location>
</feature>
<keyword evidence="9" id="KW-1185">Reference proteome</keyword>
<feature type="region of interest" description="Disordered" evidence="6">
    <location>
        <begin position="363"/>
        <end position="387"/>
    </location>
</feature>
<dbReference type="EMBL" id="CAICTM010000004">
    <property type="protein sequence ID" value="CAB9496404.1"/>
    <property type="molecule type" value="Genomic_DNA"/>
</dbReference>
<keyword evidence="5 7" id="KW-0472">Membrane</keyword>
<dbReference type="Proteomes" id="UP001153069">
    <property type="component" value="Unassembled WGS sequence"/>
</dbReference>
<feature type="transmembrane region" description="Helical" evidence="7">
    <location>
        <begin position="94"/>
        <end position="118"/>
    </location>
</feature>
<protein>
    <submittedName>
        <fullName evidence="8">Ileal sodium/bile acid cotransporter</fullName>
    </submittedName>
</protein>
<feature type="transmembrane region" description="Helical" evidence="7">
    <location>
        <begin position="67"/>
        <end position="87"/>
    </location>
</feature>
<dbReference type="PANTHER" id="PTHR10361">
    <property type="entry name" value="SODIUM-BILE ACID COTRANSPORTER"/>
    <property type="match status" value="1"/>
</dbReference>
<evidence type="ECO:0000256" key="5">
    <source>
        <dbReference type="ARBA" id="ARBA00023136"/>
    </source>
</evidence>
<keyword evidence="4 7" id="KW-1133">Transmembrane helix</keyword>
<evidence type="ECO:0000256" key="2">
    <source>
        <dbReference type="ARBA" id="ARBA00006528"/>
    </source>
</evidence>
<reference evidence="8" key="1">
    <citation type="submission" date="2020-06" db="EMBL/GenBank/DDBJ databases">
        <authorList>
            <consortium name="Plant Systems Biology data submission"/>
        </authorList>
    </citation>
    <scope>NUCLEOTIDE SEQUENCE</scope>
    <source>
        <strain evidence="8">D6</strain>
    </source>
</reference>
<dbReference type="InterPro" id="IPR038770">
    <property type="entry name" value="Na+/solute_symporter_sf"/>
</dbReference>
<evidence type="ECO:0000256" key="1">
    <source>
        <dbReference type="ARBA" id="ARBA00004141"/>
    </source>
</evidence>
<name>A0A9N8D5D6_9STRA</name>
<feature type="transmembrane region" description="Helical" evidence="7">
    <location>
        <begin position="6"/>
        <end position="26"/>
    </location>
</feature>
<comment type="similarity">
    <text evidence="2">Belongs to the bile acid:sodium symporter (BASS) (TC 2.A.28) family.</text>
</comment>
<evidence type="ECO:0000313" key="9">
    <source>
        <dbReference type="Proteomes" id="UP001153069"/>
    </source>
</evidence>
<keyword evidence="3 7" id="KW-0812">Transmembrane</keyword>
<accession>A0A9N8D5D6</accession>
<evidence type="ECO:0000256" key="7">
    <source>
        <dbReference type="SAM" id="Phobius"/>
    </source>
</evidence>
<dbReference type="Pfam" id="PF01758">
    <property type="entry name" value="SBF"/>
    <property type="match status" value="1"/>
</dbReference>
<dbReference type="InterPro" id="IPR002657">
    <property type="entry name" value="BilAc:Na_symport/Acr3"/>
</dbReference>
<gene>
    <name evidence="8" type="ORF">SEMRO_4_G003790.1</name>
</gene>
<sequence>MVDVLSIVGNVLLFALVFGMSATVDIQCMQEQIRNKKAIATGIALQFMVLPLLGFVVVNTLNLDPDMGITLLVVTSSPGGSYSNWFCSVFNTDLALSVTMTAISTILSIGFLPLNLLIYAKYSYEADVISELDWPSLFIALIIVISAIGIGLYCSYRVKSFAFNKRANQLGNFAGLALIIFSATMANTGDSDSKIWSRGWEFYVGVSLPCLLGLLISNIVATSCRLKEPERVTVAIECIYQNTGLATSVALAMFKGDDRNDAIGIPFMYGVVEGVVIGIYCLWAWKANWTKAPASTPFWDMIMTSYEVVHAEAKELREIEISYNDSEVDVFDDEQSESGEVLTHYFNASSSQLQIPELEIPTNRLDMSSSDRPEISNRMDPGNGKMG</sequence>
<comment type="subcellular location">
    <subcellularLocation>
        <location evidence="1">Membrane</location>
        <topology evidence="1">Multi-pass membrane protein</topology>
    </subcellularLocation>
</comment>
<dbReference type="PANTHER" id="PTHR10361:SF28">
    <property type="entry name" value="P3 PROTEIN-RELATED"/>
    <property type="match status" value="1"/>
</dbReference>
<feature type="transmembrane region" description="Helical" evidence="7">
    <location>
        <begin position="266"/>
        <end position="285"/>
    </location>
</feature>
<dbReference type="OrthoDB" id="203097at2759"/>
<dbReference type="Gene3D" id="1.20.1530.20">
    <property type="match status" value="1"/>
</dbReference>